<accession>A0AAW2ZE49</accession>
<comment type="caution">
    <text evidence="2">The sequence shown here is derived from an EMBL/GenBank/DDBJ whole genome shotgun (WGS) entry which is preliminary data.</text>
</comment>
<name>A0AAW2ZE49_9EUKA</name>
<feature type="region of interest" description="Disordered" evidence="1">
    <location>
        <begin position="193"/>
        <end position="228"/>
    </location>
</feature>
<feature type="compositionally biased region" description="Polar residues" evidence="1">
    <location>
        <begin position="255"/>
        <end position="267"/>
    </location>
</feature>
<evidence type="ECO:0000313" key="2">
    <source>
        <dbReference type="EMBL" id="KAL0487095.1"/>
    </source>
</evidence>
<reference evidence="2 3" key="1">
    <citation type="submission" date="2024-03" db="EMBL/GenBank/DDBJ databases">
        <title>The Acrasis kona genome and developmental transcriptomes reveal deep origins of eukaryotic multicellular pathways.</title>
        <authorList>
            <person name="Sheikh S."/>
            <person name="Fu C.-J."/>
            <person name="Brown M.W."/>
            <person name="Baldauf S.L."/>
        </authorList>
    </citation>
    <scope>NUCLEOTIDE SEQUENCE [LARGE SCALE GENOMIC DNA]</scope>
    <source>
        <strain evidence="2 3">ATCC MYA-3509</strain>
    </source>
</reference>
<dbReference type="AlphaFoldDB" id="A0AAW2ZE49"/>
<evidence type="ECO:0000313" key="3">
    <source>
        <dbReference type="Proteomes" id="UP001431209"/>
    </source>
</evidence>
<sequence length="421" mass="48021">MTNHQPESWTRDMAELLNHMNTLKNTNPIISVENSLEEEINPNYCMYQQTSQEQPWHAGFSFNKKQDSKSTENVLGPQIIYQEEEHHHHSPYGSYKMQVTSSNNHHHHHAASNSNLEQFIQQPTIHIQNSSTPDPDELEYSNEAFDIDPFDSFLNDFVNQDSCSLFEDTLFNMPSIINHPDQQHLTVEEPTHNRRNSFGNIEDSLSIPEIPHEQERAKSPKRTRRKSFGDLEGLENELEGIKRCRFDQQFQQVIANKSQQDTSSAPTTARRGHSLDENAIHQSSLENTSSSNTSSGTHGFEIRYQPVLMLDNVPVQVLDQRQLAPSLMITTSMGDNNRLSPHMGNYMQVSPQSPNMYSCSPVSPSTDDAYGMISNLMLNCDFQSRNGSVSPSGRKMVPVKRRNNKPSPADKYLSQFVMKQR</sequence>
<gene>
    <name evidence="2" type="ORF">AKO1_000971</name>
</gene>
<proteinExistence type="predicted"/>
<feature type="compositionally biased region" description="Low complexity" evidence="1">
    <location>
        <begin position="283"/>
        <end position="295"/>
    </location>
</feature>
<feature type="region of interest" description="Disordered" evidence="1">
    <location>
        <begin position="387"/>
        <end position="411"/>
    </location>
</feature>
<organism evidence="2 3">
    <name type="scientific">Acrasis kona</name>
    <dbReference type="NCBI Taxonomy" id="1008807"/>
    <lineage>
        <taxon>Eukaryota</taxon>
        <taxon>Discoba</taxon>
        <taxon>Heterolobosea</taxon>
        <taxon>Tetramitia</taxon>
        <taxon>Eutetramitia</taxon>
        <taxon>Acrasidae</taxon>
        <taxon>Acrasis</taxon>
    </lineage>
</organism>
<evidence type="ECO:0000256" key="1">
    <source>
        <dbReference type="SAM" id="MobiDB-lite"/>
    </source>
</evidence>
<keyword evidence="3" id="KW-1185">Reference proteome</keyword>
<dbReference type="Proteomes" id="UP001431209">
    <property type="component" value="Unassembled WGS sequence"/>
</dbReference>
<feature type="region of interest" description="Disordered" evidence="1">
    <location>
        <begin position="255"/>
        <end position="298"/>
    </location>
</feature>
<dbReference type="EMBL" id="JAOPGA020001301">
    <property type="protein sequence ID" value="KAL0487095.1"/>
    <property type="molecule type" value="Genomic_DNA"/>
</dbReference>
<protein>
    <submittedName>
        <fullName evidence="2">Uncharacterized protein</fullName>
    </submittedName>
</protein>